<dbReference type="EnsemblPlants" id="evm.model.05.1272">
    <property type="protein sequence ID" value="cds.evm.model.05.1272"/>
    <property type="gene ID" value="evm.TU.05.1272"/>
</dbReference>
<accession>A0A803PKP3</accession>
<feature type="region of interest" description="Disordered" evidence="1">
    <location>
        <begin position="48"/>
        <end position="72"/>
    </location>
</feature>
<reference evidence="2" key="1">
    <citation type="submission" date="2018-11" db="EMBL/GenBank/DDBJ databases">
        <authorList>
            <person name="Grassa J C."/>
        </authorList>
    </citation>
    <scope>NUCLEOTIDE SEQUENCE [LARGE SCALE GENOMIC DNA]</scope>
</reference>
<feature type="compositionally biased region" description="Basic and acidic residues" evidence="1">
    <location>
        <begin position="48"/>
        <end position="64"/>
    </location>
</feature>
<organism evidence="2 3">
    <name type="scientific">Cannabis sativa</name>
    <name type="common">Hemp</name>
    <name type="synonym">Marijuana</name>
    <dbReference type="NCBI Taxonomy" id="3483"/>
    <lineage>
        <taxon>Eukaryota</taxon>
        <taxon>Viridiplantae</taxon>
        <taxon>Streptophyta</taxon>
        <taxon>Embryophyta</taxon>
        <taxon>Tracheophyta</taxon>
        <taxon>Spermatophyta</taxon>
        <taxon>Magnoliopsida</taxon>
        <taxon>eudicotyledons</taxon>
        <taxon>Gunneridae</taxon>
        <taxon>Pentapetalae</taxon>
        <taxon>rosids</taxon>
        <taxon>fabids</taxon>
        <taxon>Rosales</taxon>
        <taxon>Cannabaceae</taxon>
        <taxon>Cannabis</taxon>
    </lineage>
</organism>
<sequence>MASLLSHVAHQKGLQKIKQLESKLLKSIKKCEVIMKCEWTDAQMENTHLTKDVGEESDKAKLESAQRNQESS</sequence>
<proteinExistence type="predicted"/>
<dbReference type="EMBL" id="UZAU01000518">
    <property type="status" value="NOT_ANNOTATED_CDS"/>
    <property type="molecule type" value="Genomic_DNA"/>
</dbReference>
<name>A0A803PKP3_CANSA</name>
<dbReference type="Proteomes" id="UP000596661">
    <property type="component" value="Chromosome 5"/>
</dbReference>
<evidence type="ECO:0000313" key="3">
    <source>
        <dbReference type="Proteomes" id="UP000596661"/>
    </source>
</evidence>
<evidence type="ECO:0000313" key="2">
    <source>
        <dbReference type="EnsemblPlants" id="cds.evm.model.05.1272"/>
    </source>
</evidence>
<keyword evidence="3" id="KW-1185">Reference proteome</keyword>
<protein>
    <submittedName>
        <fullName evidence="2">Uncharacterized protein</fullName>
    </submittedName>
</protein>
<evidence type="ECO:0000256" key="1">
    <source>
        <dbReference type="SAM" id="MobiDB-lite"/>
    </source>
</evidence>
<dbReference type="AlphaFoldDB" id="A0A803PKP3"/>
<reference evidence="2" key="2">
    <citation type="submission" date="2021-03" db="UniProtKB">
        <authorList>
            <consortium name="EnsemblPlants"/>
        </authorList>
    </citation>
    <scope>IDENTIFICATION</scope>
</reference>
<dbReference type="Gramene" id="evm.model.05.1272">
    <property type="protein sequence ID" value="cds.evm.model.05.1272"/>
    <property type="gene ID" value="evm.TU.05.1272"/>
</dbReference>